<protein>
    <submittedName>
        <fullName evidence="4">Extracellular solute-binding protein family 3</fullName>
    </submittedName>
</protein>
<organism evidence="4 5">
    <name type="scientific">Kosmotoga olearia (strain ATCC BAA-1733 / DSM 21960 / TBF 19.5.1)</name>
    <dbReference type="NCBI Taxonomy" id="521045"/>
    <lineage>
        <taxon>Bacteria</taxon>
        <taxon>Thermotogati</taxon>
        <taxon>Thermotogota</taxon>
        <taxon>Thermotogae</taxon>
        <taxon>Kosmotogales</taxon>
        <taxon>Kosmotogaceae</taxon>
        <taxon>Kosmotoga</taxon>
    </lineage>
</organism>
<dbReference type="AlphaFoldDB" id="C5CFF1"/>
<dbReference type="KEGG" id="kol:Kole_1671"/>
<dbReference type="Pfam" id="PF00497">
    <property type="entry name" value="SBP_bac_3"/>
    <property type="match status" value="1"/>
</dbReference>
<accession>C5CFF1</accession>
<dbReference type="PANTHER" id="PTHR35936">
    <property type="entry name" value="MEMBRANE-BOUND LYTIC MUREIN TRANSGLYCOSYLASE F"/>
    <property type="match status" value="1"/>
</dbReference>
<dbReference type="eggNOG" id="COG0834">
    <property type="taxonomic scope" value="Bacteria"/>
</dbReference>
<evidence type="ECO:0000313" key="5">
    <source>
        <dbReference type="Proteomes" id="UP000002382"/>
    </source>
</evidence>
<keyword evidence="1" id="KW-0732">Signal</keyword>
<reference evidence="4 5" key="1">
    <citation type="submission" date="2009-06" db="EMBL/GenBank/DDBJ databases">
        <title>Complete sequence of Thermotogales bacterium TBF 19.5.1.</title>
        <authorList>
            <consortium name="US DOE Joint Genome Institute"/>
            <person name="Lucas S."/>
            <person name="Copeland A."/>
            <person name="Lapidus A."/>
            <person name="Glavina del Rio T."/>
            <person name="Tice H."/>
            <person name="Bruce D."/>
            <person name="Goodwin L."/>
            <person name="Pitluck S."/>
            <person name="Chertkov O."/>
            <person name="Brettin T."/>
            <person name="Detter J.C."/>
            <person name="Han C."/>
            <person name="Schmutz J."/>
            <person name="Larimer F."/>
            <person name="Land M."/>
            <person name="Hauser L."/>
            <person name="Kyrpides N."/>
            <person name="Ovchinnikova G."/>
            <person name="Noll K."/>
        </authorList>
    </citation>
    <scope>NUCLEOTIDE SEQUENCE [LARGE SCALE GENOMIC DNA]</scope>
    <source>
        <strain evidence="5">ATCC BAA-1733 / DSM 21960 / TBF 19.5.1</strain>
    </source>
</reference>
<reference evidence="4 5" key="2">
    <citation type="journal article" date="2011" name="J. Bacteriol.">
        <title>Genome Sequence of Kosmotoga olearia Strain TBF 19.5.1, a Thermophilic Bacterium with a Wide Growth Temperature Range, Isolated from the Troll B Oil Platform in the North Sea.</title>
        <authorList>
            <person name="Swithers K.S."/>
            <person name="Dipippo J.L."/>
            <person name="Bruce D.C."/>
            <person name="Detter C."/>
            <person name="Tapia R."/>
            <person name="Han S."/>
            <person name="Goodwin L.A."/>
            <person name="Han J."/>
            <person name="Woyke T."/>
            <person name="Pitluck S."/>
            <person name="Pennacchio L."/>
            <person name="Nolan M."/>
            <person name="Mikhailova N."/>
            <person name="Land M.L."/>
            <person name="Nesbo C.L."/>
            <person name="Gogarten J.P."/>
            <person name="Noll K.M."/>
        </authorList>
    </citation>
    <scope>NUCLEOTIDE SEQUENCE [LARGE SCALE GENOMIC DNA]</scope>
    <source>
        <strain evidence="5">ATCC BAA-1733 / DSM 21960 / TBF 19.5.1</strain>
    </source>
</reference>
<dbReference type="Proteomes" id="UP000002382">
    <property type="component" value="Chromosome"/>
</dbReference>
<dbReference type="SUPFAM" id="SSF53850">
    <property type="entry name" value="Periplasmic binding protein-like II"/>
    <property type="match status" value="1"/>
</dbReference>
<sequence length="259" mass="29138">MVRRTTFLVVVVSILLVSLTFGSLIDEIKERGVLRVGQDAGYMPLYGTDMYGNRIGLEVDVLKIMATLLGVRLEFVVVNWDGIIPALLSEKFDIIWSGMTITDERAKKVDFSEPYLKIGQVLVYNNRKISSVPSLEELNNPSVRIAVQLGTTGDEAARRLFPRAKILTFDSMDEAAFQVASGRADFTVVDSIYAQYVAKKYDRLSVADGFLTSEELGVAIRKNDPETLNWINNFIEGLKSSGFMELLEEKWFVEYEPEL</sequence>
<name>C5CFF1_KOSOT</name>
<dbReference type="HOGENOM" id="CLU_019602_18_2_0"/>
<dbReference type="GO" id="GO:0016020">
    <property type="term" value="C:membrane"/>
    <property type="evidence" value="ECO:0007669"/>
    <property type="project" value="InterPro"/>
</dbReference>
<dbReference type="EMBL" id="CP001634">
    <property type="protein sequence ID" value="ACR80360.1"/>
    <property type="molecule type" value="Genomic_DNA"/>
</dbReference>
<gene>
    <name evidence="4" type="ordered locus">Kole_1671</name>
</gene>
<evidence type="ECO:0000256" key="1">
    <source>
        <dbReference type="ARBA" id="ARBA00022729"/>
    </source>
</evidence>
<dbReference type="Gene3D" id="3.40.190.10">
    <property type="entry name" value="Periplasmic binding protein-like II"/>
    <property type="match status" value="2"/>
</dbReference>
<evidence type="ECO:0000259" key="3">
    <source>
        <dbReference type="SMART" id="SM00079"/>
    </source>
</evidence>
<dbReference type="STRING" id="521045.Kole_1671"/>
<dbReference type="GO" id="GO:0015276">
    <property type="term" value="F:ligand-gated monoatomic ion channel activity"/>
    <property type="evidence" value="ECO:0007669"/>
    <property type="project" value="InterPro"/>
</dbReference>
<feature type="domain" description="Ionotropic glutamate receptor C-terminal" evidence="3">
    <location>
        <begin position="33"/>
        <end position="254"/>
    </location>
</feature>
<evidence type="ECO:0000313" key="4">
    <source>
        <dbReference type="EMBL" id="ACR80360.1"/>
    </source>
</evidence>
<feature type="domain" description="Solute-binding protein family 3/N-terminal" evidence="2">
    <location>
        <begin position="33"/>
        <end position="254"/>
    </location>
</feature>
<evidence type="ECO:0000259" key="2">
    <source>
        <dbReference type="SMART" id="SM00062"/>
    </source>
</evidence>
<dbReference type="InterPro" id="IPR001320">
    <property type="entry name" value="Iontro_rcpt_C"/>
</dbReference>
<dbReference type="InterPro" id="IPR001638">
    <property type="entry name" value="Solute-binding_3/MltF_N"/>
</dbReference>
<dbReference type="PANTHER" id="PTHR35936:SF38">
    <property type="entry name" value="GLUTAMINE-BINDING PERIPLASMIC PROTEIN"/>
    <property type="match status" value="1"/>
</dbReference>
<dbReference type="CDD" id="cd13629">
    <property type="entry name" value="PBP2_Dsm1740"/>
    <property type="match status" value="1"/>
</dbReference>
<dbReference type="SMART" id="SM00062">
    <property type="entry name" value="PBPb"/>
    <property type="match status" value="1"/>
</dbReference>
<dbReference type="SMART" id="SM00079">
    <property type="entry name" value="PBPe"/>
    <property type="match status" value="1"/>
</dbReference>
<proteinExistence type="predicted"/>
<keyword evidence="5" id="KW-1185">Reference proteome</keyword>